<dbReference type="Gene3D" id="6.10.340.10">
    <property type="match status" value="1"/>
</dbReference>
<feature type="transmembrane region" description="Helical" evidence="5">
    <location>
        <begin position="324"/>
        <end position="347"/>
    </location>
</feature>
<keyword evidence="8" id="KW-1185">Reference proteome</keyword>
<keyword evidence="3 5" id="KW-0472">Membrane</keyword>
<evidence type="ECO:0000259" key="6">
    <source>
        <dbReference type="PROSITE" id="PS50885"/>
    </source>
</evidence>
<comment type="caution">
    <text evidence="7">The sequence shown here is derived from an EMBL/GenBank/DDBJ whole genome shotgun (WGS) entry which is preliminary data.</text>
</comment>
<evidence type="ECO:0000256" key="1">
    <source>
        <dbReference type="ARBA" id="ARBA00004236"/>
    </source>
</evidence>
<dbReference type="PATRIC" id="fig|1308866.3.peg.1210"/>
<dbReference type="AlphaFoldDB" id="N4WWV3"/>
<dbReference type="GO" id="GO:0007165">
    <property type="term" value="P:signal transduction"/>
    <property type="evidence" value="ECO:0007669"/>
    <property type="project" value="InterPro"/>
</dbReference>
<feature type="transmembrane region" description="Helical" evidence="5">
    <location>
        <begin position="12"/>
        <end position="33"/>
    </location>
</feature>
<accession>N4WWV3</accession>
<name>N4WWV3_9BACI</name>
<organism evidence="7 8">
    <name type="scientific">Gracilibacillus halophilus YIM-C55.5</name>
    <dbReference type="NCBI Taxonomy" id="1308866"/>
    <lineage>
        <taxon>Bacteria</taxon>
        <taxon>Bacillati</taxon>
        <taxon>Bacillota</taxon>
        <taxon>Bacilli</taxon>
        <taxon>Bacillales</taxon>
        <taxon>Bacillaceae</taxon>
        <taxon>Gracilibacillus</taxon>
    </lineage>
</organism>
<proteinExistence type="predicted"/>
<evidence type="ECO:0000313" key="8">
    <source>
        <dbReference type="Proteomes" id="UP000012283"/>
    </source>
</evidence>
<evidence type="ECO:0000256" key="2">
    <source>
        <dbReference type="ARBA" id="ARBA00022475"/>
    </source>
</evidence>
<gene>
    <name evidence="7" type="ORF">J416_05978</name>
</gene>
<dbReference type="STRING" id="1308866.J416_05978"/>
<dbReference type="RefSeq" id="WP_003466615.1">
    <property type="nucleotide sequence ID" value="NZ_APML01000019.1"/>
</dbReference>
<dbReference type="eggNOG" id="COG3850">
    <property type="taxonomic scope" value="Bacteria"/>
</dbReference>
<evidence type="ECO:0000256" key="4">
    <source>
        <dbReference type="SAM" id="Coils"/>
    </source>
</evidence>
<sequence length="531" mass="60927">MGKKLTLKRQFNIRISIIFVLILVISGILQFIYTFNQLDRNVERETETIAQSIEQGITETNMASNAIEKQIDYKLESVTKRVSDQMPNQLQEITKRDLNDLADQLSLAGIDIFARDENENLSVVKSTSEEEIGFTFAGVNEAGNQALENLMSNQDPTNNPNLTSYVNENIIILYTAQSGSRSDPQFFKYAYYHQPNTNYIISTFIEADEVYQFTNSVGPDSWIDKMLKEHEYAEEIAVLDPRVFKDPSLAKELYPPLEKVVHGHYELDINEQTVISMIEDPKKVTKLENTDQGKYYKLFIPTKNDKVIYIAMDYDEMSKSFINYAYLLIAIGVISLIVLFLMTARFFNRIYKNIQKIIYQISHMEKGDFTARSHVQDKGELKSLSESTNQLADQMSHVLSETSNQAVETEKQANLLESEANDSVDKIYMLSMETTTETREHVDEVEELTDQLKRYLQEGGFDEQEVFDKLNRIQTLIRKSSNYTTEMTVTLSDLLESLQTQSESLSDISKKLLKNLEQFTLSSTTNDDDKG</sequence>
<feature type="domain" description="HAMP" evidence="6">
    <location>
        <begin position="348"/>
        <end position="400"/>
    </location>
</feature>
<dbReference type="EMBL" id="APML01000019">
    <property type="protein sequence ID" value="ENH97536.1"/>
    <property type="molecule type" value="Genomic_DNA"/>
</dbReference>
<dbReference type="OrthoDB" id="2801182at2"/>
<evidence type="ECO:0000256" key="5">
    <source>
        <dbReference type="SAM" id="Phobius"/>
    </source>
</evidence>
<evidence type="ECO:0000256" key="3">
    <source>
        <dbReference type="ARBA" id="ARBA00023136"/>
    </source>
</evidence>
<reference evidence="7 8" key="1">
    <citation type="submission" date="2013-03" db="EMBL/GenBank/DDBJ databases">
        <title>Draft genome sequence of Gracibacillus halophilus YIM-C55.5, a moderately halophilic and thermophilic organism from the Xiaochaidamu salt lake.</title>
        <authorList>
            <person name="Sugumar T."/>
            <person name="Polireddy D.R."/>
            <person name="Antony A."/>
            <person name="Madhava Y.R."/>
            <person name="Sivakumar N."/>
        </authorList>
    </citation>
    <scope>NUCLEOTIDE SEQUENCE [LARGE SCALE GENOMIC DNA]</scope>
    <source>
        <strain evidence="7 8">YIM-C55.5</strain>
    </source>
</reference>
<protein>
    <recommendedName>
        <fullName evidence="6">HAMP domain-containing protein</fullName>
    </recommendedName>
</protein>
<evidence type="ECO:0000313" key="7">
    <source>
        <dbReference type="EMBL" id="ENH97536.1"/>
    </source>
</evidence>
<comment type="subcellular location">
    <subcellularLocation>
        <location evidence="1">Cell membrane</location>
    </subcellularLocation>
</comment>
<keyword evidence="5" id="KW-1133">Transmembrane helix</keyword>
<keyword evidence="2" id="KW-1003">Cell membrane</keyword>
<dbReference type="Proteomes" id="UP000012283">
    <property type="component" value="Unassembled WGS sequence"/>
</dbReference>
<feature type="coiled-coil region" evidence="4">
    <location>
        <begin position="399"/>
        <end position="458"/>
    </location>
</feature>
<dbReference type="InterPro" id="IPR003660">
    <property type="entry name" value="HAMP_dom"/>
</dbReference>
<keyword evidence="4" id="KW-0175">Coiled coil</keyword>
<dbReference type="PROSITE" id="PS50885">
    <property type="entry name" value="HAMP"/>
    <property type="match status" value="1"/>
</dbReference>
<dbReference type="GO" id="GO:0005886">
    <property type="term" value="C:plasma membrane"/>
    <property type="evidence" value="ECO:0007669"/>
    <property type="project" value="UniProtKB-SubCell"/>
</dbReference>
<keyword evidence="5" id="KW-0812">Transmembrane</keyword>